<proteinExistence type="predicted"/>
<evidence type="ECO:0000313" key="4">
    <source>
        <dbReference type="Proteomes" id="UP000308652"/>
    </source>
</evidence>
<keyword evidence="4" id="KW-1185">Reference proteome</keyword>
<protein>
    <submittedName>
        <fullName evidence="3">Uncharacterized protein</fullName>
    </submittedName>
</protein>
<dbReference type="AlphaFoldDB" id="A0A5C3LMD0"/>
<dbReference type="EMBL" id="ML213639">
    <property type="protein sequence ID" value="TFK33925.1"/>
    <property type="molecule type" value="Genomic_DNA"/>
</dbReference>
<keyword evidence="2" id="KW-0472">Membrane</keyword>
<sequence>MSIVEISIVNFSYLGPSYLARSVVAAHLALYILKILWVIAFVLEVIRSVILCGNFLHNLRNSVFFLNFSKLVSLQEDLSLKFNCMVQFLTTLAIKLRNVFELPRILRNEVIPQDSDLVRRQPCTSTPVITQFFCDGVVFFFLMLTFRSNEYLPHHVDQSADMVLTCFLTEYIHGGLYRDVTLPWLFAVYSFAGSRLILNLRIEAAKNTEVSEYREDNPGRRKIRLKEQTQLMTEEDRAGSWVGRYSSSHRDNADKWVNKGENASEGGNAMRRWSIARGANEDVEDEDGGHIARGDGVAGRCDGCHATEHDHVAAENDDGGDHGIAGDNEGRDDVEQGLKPEVQDLKTGSDSEDSDESGNEESRDKVGLSVIVGIVGEDSERIKKL</sequence>
<evidence type="ECO:0000313" key="3">
    <source>
        <dbReference type="EMBL" id="TFK33925.1"/>
    </source>
</evidence>
<keyword evidence="2" id="KW-1133">Transmembrane helix</keyword>
<feature type="region of interest" description="Disordered" evidence="1">
    <location>
        <begin position="313"/>
        <end position="370"/>
    </location>
</feature>
<accession>A0A5C3LMD0</accession>
<feature type="transmembrane region" description="Helical" evidence="2">
    <location>
        <begin position="24"/>
        <end position="46"/>
    </location>
</feature>
<organism evidence="3 4">
    <name type="scientific">Crucibulum laeve</name>
    <dbReference type="NCBI Taxonomy" id="68775"/>
    <lineage>
        <taxon>Eukaryota</taxon>
        <taxon>Fungi</taxon>
        <taxon>Dikarya</taxon>
        <taxon>Basidiomycota</taxon>
        <taxon>Agaricomycotina</taxon>
        <taxon>Agaricomycetes</taxon>
        <taxon>Agaricomycetidae</taxon>
        <taxon>Agaricales</taxon>
        <taxon>Agaricineae</taxon>
        <taxon>Nidulariaceae</taxon>
        <taxon>Crucibulum</taxon>
    </lineage>
</organism>
<reference evidence="3 4" key="1">
    <citation type="journal article" date="2019" name="Nat. Ecol. Evol.">
        <title>Megaphylogeny resolves global patterns of mushroom evolution.</title>
        <authorList>
            <person name="Varga T."/>
            <person name="Krizsan K."/>
            <person name="Foldi C."/>
            <person name="Dima B."/>
            <person name="Sanchez-Garcia M."/>
            <person name="Sanchez-Ramirez S."/>
            <person name="Szollosi G.J."/>
            <person name="Szarkandi J.G."/>
            <person name="Papp V."/>
            <person name="Albert L."/>
            <person name="Andreopoulos W."/>
            <person name="Angelini C."/>
            <person name="Antonin V."/>
            <person name="Barry K.W."/>
            <person name="Bougher N.L."/>
            <person name="Buchanan P."/>
            <person name="Buyck B."/>
            <person name="Bense V."/>
            <person name="Catcheside P."/>
            <person name="Chovatia M."/>
            <person name="Cooper J."/>
            <person name="Damon W."/>
            <person name="Desjardin D."/>
            <person name="Finy P."/>
            <person name="Geml J."/>
            <person name="Haridas S."/>
            <person name="Hughes K."/>
            <person name="Justo A."/>
            <person name="Karasinski D."/>
            <person name="Kautmanova I."/>
            <person name="Kiss B."/>
            <person name="Kocsube S."/>
            <person name="Kotiranta H."/>
            <person name="LaButti K.M."/>
            <person name="Lechner B.E."/>
            <person name="Liimatainen K."/>
            <person name="Lipzen A."/>
            <person name="Lukacs Z."/>
            <person name="Mihaltcheva S."/>
            <person name="Morgado L.N."/>
            <person name="Niskanen T."/>
            <person name="Noordeloos M.E."/>
            <person name="Ohm R.A."/>
            <person name="Ortiz-Santana B."/>
            <person name="Ovrebo C."/>
            <person name="Racz N."/>
            <person name="Riley R."/>
            <person name="Savchenko A."/>
            <person name="Shiryaev A."/>
            <person name="Soop K."/>
            <person name="Spirin V."/>
            <person name="Szebenyi C."/>
            <person name="Tomsovsky M."/>
            <person name="Tulloss R.E."/>
            <person name="Uehling J."/>
            <person name="Grigoriev I.V."/>
            <person name="Vagvolgyi C."/>
            <person name="Papp T."/>
            <person name="Martin F.M."/>
            <person name="Miettinen O."/>
            <person name="Hibbett D.S."/>
            <person name="Nagy L.G."/>
        </authorList>
    </citation>
    <scope>NUCLEOTIDE SEQUENCE [LARGE SCALE GENOMIC DNA]</scope>
    <source>
        <strain evidence="3 4">CBS 166.37</strain>
    </source>
</reference>
<name>A0A5C3LMD0_9AGAR</name>
<feature type="compositionally biased region" description="Acidic residues" evidence="1">
    <location>
        <begin position="350"/>
        <end position="359"/>
    </location>
</feature>
<evidence type="ECO:0000256" key="1">
    <source>
        <dbReference type="SAM" id="MobiDB-lite"/>
    </source>
</evidence>
<keyword evidence="2" id="KW-0812">Transmembrane</keyword>
<dbReference type="Proteomes" id="UP000308652">
    <property type="component" value="Unassembled WGS sequence"/>
</dbReference>
<dbReference type="OrthoDB" id="3068313at2759"/>
<feature type="compositionally biased region" description="Basic and acidic residues" evidence="1">
    <location>
        <begin position="328"/>
        <end position="349"/>
    </location>
</feature>
<evidence type="ECO:0000256" key="2">
    <source>
        <dbReference type="SAM" id="Phobius"/>
    </source>
</evidence>
<gene>
    <name evidence="3" type="ORF">BDQ12DRAFT_669849</name>
</gene>